<dbReference type="Proteomes" id="UP000292362">
    <property type="component" value="Unassembled WGS sequence"/>
</dbReference>
<protein>
    <submittedName>
        <fullName evidence="2">ISXO2-like transposase domain-containing protein</fullName>
    </submittedName>
</protein>
<dbReference type="InterPro" id="IPR024445">
    <property type="entry name" value="Tnp_ISXO2-like"/>
</dbReference>
<proteinExistence type="predicted"/>
<evidence type="ECO:0000313" key="2">
    <source>
        <dbReference type="EMBL" id="TBU03772.1"/>
    </source>
</evidence>
<gene>
    <name evidence="2" type="ORF">CWI37_0236p0040</name>
</gene>
<organism evidence="2 3">
    <name type="scientific">Hamiltosporidium tvaerminnensis</name>
    <dbReference type="NCBI Taxonomy" id="1176355"/>
    <lineage>
        <taxon>Eukaryota</taxon>
        <taxon>Fungi</taxon>
        <taxon>Fungi incertae sedis</taxon>
        <taxon>Microsporidia</taxon>
        <taxon>Dubosqiidae</taxon>
        <taxon>Hamiltosporidium</taxon>
    </lineage>
</organism>
<feature type="domain" description="ISXO2-like transposase" evidence="1">
    <location>
        <begin position="6"/>
        <end position="78"/>
    </location>
</feature>
<dbReference type="VEuPathDB" id="MicrosporidiaDB:CWI37_0236p0040"/>
<comment type="caution">
    <text evidence="2">The sequence shown here is derived from an EMBL/GenBank/DDBJ whole genome shotgun (WGS) entry which is preliminary data.</text>
</comment>
<dbReference type="PANTHER" id="PTHR47163">
    <property type="entry name" value="DDE_TNP_IS1595 DOMAIN-CONTAINING PROTEIN"/>
    <property type="match status" value="1"/>
</dbReference>
<evidence type="ECO:0000313" key="3">
    <source>
        <dbReference type="Proteomes" id="UP000292362"/>
    </source>
</evidence>
<evidence type="ECO:0000259" key="1">
    <source>
        <dbReference type="Pfam" id="PF12762"/>
    </source>
</evidence>
<dbReference type="InterPro" id="IPR053164">
    <property type="entry name" value="IS1016-like_transposase"/>
</dbReference>
<reference evidence="2 3" key="1">
    <citation type="submission" date="2017-12" db="EMBL/GenBank/DDBJ databases">
        <authorList>
            <person name="Pombert J.-F."/>
            <person name="Haag K.L."/>
            <person name="Ebert D."/>
        </authorList>
    </citation>
    <scope>NUCLEOTIDE SEQUENCE [LARGE SCALE GENOMIC DNA]</scope>
    <source>
        <strain evidence="2">FI-OER-3-3</strain>
    </source>
</reference>
<dbReference type="Pfam" id="PF12762">
    <property type="entry name" value="DDE_Tnp_IS1595"/>
    <property type="match status" value="1"/>
</dbReference>
<name>A0A4V2JVE6_9MICR</name>
<dbReference type="PANTHER" id="PTHR47163:SF2">
    <property type="entry name" value="SI:DKEY-17M8.2"/>
    <property type="match status" value="1"/>
</dbReference>
<dbReference type="EMBL" id="PITJ01000236">
    <property type="protein sequence ID" value="TBU03772.1"/>
    <property type="molecule type" value="Genomic_DNA"/>
</dbReference>
<accession>A0A4V2JVE6</accession>
<sequence length="111" mass="12900">MLLPILDRTKETPIPIILQLVKPGGIIYTDCWKGYRDLRIYFDHKTVNHSRGVIDAISGVHTHTIERNWSSFKKFIPNHRRSEKKKLVAFIICCCKKRKRLLGVMPRLSGS</sequence>
<dbReference type="AlphaFoldDB" id="A0A4V2JVE6"/>